<accession>A0A916XGE1</accession>
<evidence type="ECO:0000313" key="1">
    <source>
        <dbReference type="EMBL" id="GGC68625.1"/>
    </source>
</evidence>
<comment type="caution">
    <text evidence="1">The sequence shown here is derived from an EMBL/GenBank/DDBJ whole genome shotgun (WGS) entry which is preliminary data.</text>
</comment>
<dbReference type="RefSeq" id="WP_188627010.1">
    <property type="nucleotide sequence ID" value="NZ_BMIL01000007.1"/>
</dbReference>
<reference evidence="1" key="1">
    <citation type="journal article" date="2014" name="Int. J. Syst. Evol. Microbiol.">
        <title>Complete genome sequence of Corynebacterium casei LMG S-19264T (=DSM 44701T), isolated from a smear-ripened cheese.</title>
        <authorList>
            <consortium name="US DOE Joint Genome Institute (JGI-PGF)"/>
            <person name="Walter F."/>
            <person name="Albersmeier A."/>
            <person name="Kalinowski J."/>
            <person name="Ruckert C."/>
        </authorList>
    </citation>
    <scope>NUCLEOTIDE SEQUENCE</scope>
    <source>
        <strain evidence="1">CGMCC 1.15343</strain>
    </source>
</reference>
<evidence type="ECO:0000313" key="2">
    <source>
        <dbReference type="Proteomes" id="UP000651668"/>
    </source>
</evidence>
<dbReference type="AlphaFoldDB" id="A0A916XGE1"/>
<proteinExistence type="predicted"/>
<dbReference type="InterPro" id="IPR046233">
    <property type="entry name" value="DUF6266"/>
</dbReference>
<dbReference type="Proteomes" id="UP000651668">
    <property type="component" value="Unassembled WGS sequence"/>
</dbReference>
<reference evidence="1" key="2">
    <citation type="submission" date="2020-09" db="EMBL/GenBank/DDBJ databases">
        <authorList>
            <person name="Sun Q."/>
            <person name="Zhou Y."/>
        </authorList>
    </citation>
    <scope>NUCLEOTIDE SEQUENCE</scope>
    <source>
        <strain evidence="1">CGMCC 1.15343</strain>
    </source>
</reference>
<keyword evidence="2" id="KW-1185">Reference proteome</keyword>
<dbReference type="Pfam" id="PF19781">
    <property type="entry name" value="DUF6266"/>
    <property type="match status" value="1"/>
</dbReference>
<dbReference type="EMBL" id="BMIL01000007">
    <property type="protein sequence ID" value="GGC68625.1"/>
    <property type="molecule type" value="Genomic_DNA"/>
</dbReference>
<sequence>MGIAKNGILGPASGKVGPAVWYFDGVRNVVRSKSKRDAPPTMAELKNRLKMKTLMDLFSTLKPYLRAGFSVEANGSGLNYHNVATACNRLRISELEGGLEQLDYENLQLSKGTATMAEAPLVTAEANGLRFSWMWQPDDFESAEDQVMMMAYLPEQNTSLFETAGAKRSHLQDFLPLPNAYLQARIEVYISFTAKDRTRVSDSLYLGRIN</sequence>
<organism evidence="1 2">
    <name type="scientific">Pedobacter quisquiliarum</name>
    <dbReference type="NCBI Taxonomy" id="1834438"/>
    <lineage>
        <taxon>Bacteria</taxon>
        <taxon>Pseudomonadati</taxon>
        <taxon>Bacteroidota</taxon>
        <taxon>Sphingobacteriia</taxon>
        <taxon>Sphingobacteriales</taxon>
        <taxon>Sphingobacteriaceae</taxon>
        <taxon>Pedobacter</taxon>
    </lineage>
</organism>
<name>A0A916XGE1_9SPHI</name>
<gene>
    <name evidence="1" type="ORF">GCM10011387_22570</name>
</gene>
<protein>
    <submittedName>
        <fullName evidence="1">Uncharacterized protein</fullName>
    </submittedName>
</protein>